<protein>
    <submittedName>
        <fullName evidence="1">Uncharacterized protein</fullName>
    </submittedName>
</protein>
<organism evidence="1">
    <name type="scientific">marine sediment metagenome</name>
    <dbReference type="NCBI Taxonomy" id="412755"/>
    <lineage>
        <taxon>unclassified sequences</taxon>
        <taxon>metagenomes</taxon>
        <taxon>ecological metagenomes</taxon>
    </lineage>
</organism>
<name>X1KHH4_9ZZZZ</name>
<gene>
    <name evidence="1" type="ORF">S03H2_61181</name>
</gene>
<sequence length="104" mass="11946">MAREILPAEVSIQVPPNLNRERINAAINHGANDVGGISPITIDYINPNMIWQEEQYLIKELNLAGFSLKERLPVYPQYEKYLNTRMRGIIEELKADEKFSTSEN</sequence>
<accession>X1KHH4</accession>
<dbReference type="EMBL" id="BARU01039475">
    <property type="protein sequence ID" value="GAH81513.1"/>
    <property type="molecule type" value="Genomic_DNA"/>
</dbReference>
<evidence type="ECO:0000313" key="1">
    <source>
        <dbReference type="EMBL" id="GAH81513.1"/>
    </source>
</evidence>
<reference evidence="1" key="1">
    <citation type="journal article" date="2014" name="Front. Microbiol.">
        <title>High frequency of phylogenetically diverse reductive dehalogenase-homologous genes in deep subseafloor sedimentary metagenomes.</title>
        <authorList>
            <person name="Kawai M."/>
            <person name="Futagami T."/>
            <person name="Toyoda A."/>
            <person name="Takaki Y."/>
            <person name="Nishi S."/>
            <person name="Hori S."/>
            <person name="Arai W."/>
            <person name="Tsubouchi T."/>
            <person name="Morono Y."/>
            <person name="Uchiyama I."/>
            <person name="Ito T."/>
            <person name="Fujiyama A."/>
            <person name="Inagaki F."/>
            <person name="Takami H."/>
        </authorList>
    </citation>
    <scope>NUCLEOTIDE SEQUENCE</scope>
    <source>
        <strain evidence="1">Expedition CK06-06</strain>
    </source>
</reference>
<comment type="caution">
    <text evidence="1">The sequence shown here is derived from an EMBL/GenBank/DDBJ whole genome shotgun (WGS) entry which is preliminary data.</text>
</comment>
<proteinExistence type="predicted"/>
<dbReference type="AlphaFoldDB" id="X1KHH4"/>